<evidence type="ECO:0000313" key="3">
    <source>
        <dbReference type="Proteomes" id="UP001497457"/>
    </source>
</evidence>
<dbReference type="EMBL" id="OZ075131">
    <property type="protein sequence ID" value="CAL4980358.1"/>
    <property type="molecule type" value="Genomic_DNA"/>
</dbReference>
<gene>
    <name evidence="2" type="ORF">URODEC1_LOCUS55629</name>
</gene>
<protein>
    <submittedName>
        <fullName evidence="2">Uncharacterized protein</fullName>
    </submittedName>
</protein>
<feature type="chain" id="PRO_5044845996" evidence="1">
    <location>
        <begin position="27"/>
        <end position="161"/>
    </location>
</feature>
<feature type="signal peptide" evidence="1">
    <location>
        <begin position="1"/>
        <end position="26"/>
    </location>
</feature>
<proteinExistence type="predicted"/>
<evidence type="ECO:0000256" key="1">
    <source>
        <dbReference type="SAM" id="SignalP"/>
    </source>
</evidence>
<sequence>MVSGVAGFRAAAAIAVFAVLVMSSQGHPRTKPLCSDCPSLCGANCSAVVAAECNSTCSPRVAECDSCKSQDLRGCCQSFCSNSNDTSTISTCCPSDCISGNCAACSCETCTTTAVQNSCAWPCGWHASDISRCQACQQGVGQQCYTSCISACNDHCVKKGC</sequence>
<keyword evidence="1" id="KW-0732">Signal</keyword>
<organism evidence="2 3">
    <name type="scientific">Urochloa decumbens</name>
    <dbReference type="NCBI Taxonomy" id="240449"/>
    <lineage>
        <taxon>Eukaryota</taxon>
        <taxon>Viridiplantae</taxon>
        <taxon>Streptophyta</taxon>
        <taxon>Embryophyta</taxon>
        <taxon>Tracheophyta</taxon>
        <taxon>Spermatophyta</taxon>
        <taxon>Magnoliopsida</taxon>
        <taxon>Liliopsida</taxon>
        <taxon>Poales</taxon>
        <taxon>Poaceae</taxon>
        <taxon>PACMAD clade</taxon>
        <taxon>Panicoideae</taxon>
        <taxon>Panicodae</taxon>
        <taxon>Paniceae</taxon>
        <taxon>Melinidinae</taxon>
        <taxon>Urochloa</taxon>
    </lineage>
</organism>
<dbReference type="AlphaFoldDB" id="A0ABC9AL06"/>
<keyword evidence="3" id="KW-1185">Reference proteome</keyword>
<name>A0ABC9AL06_9POAL</name>
<evidence type="ECO:0000313" key="2">
    <source>
        <dbReference type="EMBL" id="CAL4980358.1"/>
    </source>
</evidence>
<dbReference type="Proteomes" id="UP001497457">
    <property type="component" value="Chromosome 21rd"/>
</dbReference>
<accession>A0ABC9AL06</accession>
<reference evidence="2" key="1">
    <citation type="submission" date="2024-10" db="EMBL/GenBank/DDBJ databases">
        <authorList>
            <person name="Ryan C."/>
        </authorList>
    </citation>
    <scope>NUCLEOTIDE SEQUENCE [LARGE SCALE GENOMIC DNA]</scope>
</reference>